<dbReference type="NCBIfam" id="TIGR00738">
    <property type="entry name" value="rrf2_super"/>
    <property type="match status" value="1"/>
</dbReference>
<organism evidence="1 2">
    <name type="scientific">Caldimicrobium thiodismutans</name>
    <dbReference type="NCBI Taxonomy" id="1653476"/>
    <lineage>
        <taxon>Bacteria</taxon>
        <taxon>Pseudomonadati</taxon>
        <taxon>Thermodesulfobacteriota</taxon>
        <taxon>Thermodesulfobacteria</taxon>
        <taxon>Thermodesulfobacteriales</taxon>
        <taxon>Thermodesulfobacteriaceae</taxon>
        <taxon>Caldimicrobium</taxon>
    </lineage>
</organism>
<dbReference type="Gene3D" id="1.10.10.10">
    <property type="entry name" value="Winged helix-like DNA-binding domain superfamily/Winged helix DNA-binding domain"/>
    <property type="match status" value="1"/>
</dbReference>
<protein>
    <submittedName>
        <fullName evidence="1">Rrf2 family transcriptional regulator</fullName>
    </submittedName>
</protein>
<evidence type="ECO:0000313" key="2">
    <source>
        <dbReference type="Proteomes" id="UP000068196"/>
    </source>
</evidence>
<dbReference type="KEGG" id="cthi:THC_1027"/>
<dbReference type="STRING" id="1653476.THC_1027"/>
<dbReference type="PANTHER" id="PTHR33221:SF2">
    <property type="entry name" value="TRANSCRIPTIONAL REGULATOR"/>
    <property type="match status" value="1"/>
</dbReference>
<dbReference type="GO" id="GO:0003700">
    <property type="term" value="F:DNA-binding transcription factor activity"/>
    <property type="evidence" value="ECO:0007669"/>
    <property type="project" value="TreeGrafter"/>
</dbReference>
<keyword evidence="2" id="KW-1185">Reference proteome</keyword>
<dbReference type="InterPro" id="IPR000944">
    <property type="entry name" value="Tscrpt_reg_Rrf2"/>
</dbReference>
<dbReference type="InterPro" id="IPR036390">
    <property type="entry name" value="WH_DNA-bd_sf"/>
</dbReference>
<dbReference type="Proteomes" id="UP000068196">
    <property type="component" value="Chromosome"/>
</dbReference>
<dbReference type="PANTHER" id="PTHR33221">
    <property type="entry name" value="WINGED HELIX-TURN-HELIX TRANSCRIPTIONAL REGULATOR, RRF2 FAMILY"/>
    <property type="match status" value="1"/>
</dbReference>
<sequence length="136" mass="15444">MEFGILEDYAVRMVLFLAQNNGKIISRGEISEAMAIPITVLARIGQTLEAAGIVEIHRGKRGGYKLRKPPEKITLLEVLESFIGKIAINKCVDNPNFCVREGVCPVNRIWKEINEKFRNLLRVDFKTLLEMEKTLT</sequence>
<accession>A0A0U5AHP7</accession>
<dbReference type="PROSITE" id="PS51197">
    <property type="entry name" value="HTH_RRF2_2"/>
    <property type="match status" value="1"/>
</dbReference>
<name>A0A0U5AHP7_9BACT</name>
<proteinExistence type="predicted"/>
<dbReference type="GO" id="GO:0005829">
    <property type="term" value="C:cytosol"/>
    <property type="evidence" value="ECO:0007669"/>
    <property type="project" value="TreeGrafter"/>
</dbReference>
<dbReference type="Pfam" id="PF02082">
    <property type="entry name" value="Rrf2"/>
    <property type="match status" value="1"/>
</dbReference>
<dbReference type="AlphaFoldDB" id="A0A0U5AHP7"/>
<gene>
    <name evidence="1" type="ORF">THC_1027</name>
</gene>
<dbReference type="SUPFAM" id="SSF46785">
    <property type="entry name" value="Winged helix' DNA-binding domain"/>
    <property type="match status" value="1"/>
</dbReference>
<evidence type="ECO:0000313" key="1">
    <source>
        <dbReference type="EMBL" id="BAU23411.1"/>
    </source>
</evidence>
<dbReference type="EMBL" id="AP014945">
    <property type="protein sequence ID" value="BAU23411.1"/>
    <property type="molecule type" value="Genomic_DNA"/>
</dbReference>
<reference evidence="2" key="2">
    <citation type="journal article" date="2016" name="Int. J. Syst. Evol. Microbiol.">
        <title>Caldimicrobium thiodismutans sp. nov., a sulfur-disproportionating bacterium isolated from a hot spring.</title>
        <authorList>
            <person name="Kojima H."/>
            <person name="Umezawa K."/>
            <person name="Fukui M."/>
        </authorList>
    </citation>
    <scope>NUCLEOTIDE SEQUENCE [LARGE SCALE GENOMIC DNA]</scope>
    <source>
        <strain evidence="2">TF1</strain>
    </source>
</reference>
<dbReference type="OrthoDB" id="9800519at2"/>
<reference evidence="1 2" key="1">
    <citation type="journal article" date="2016" name="Int. J. Syst. Evol. Microbiol.">
        <title>Caldimicrobium thiodismutans sp. nov., a sulfur-disproportionating bacterium isolated from a hot spring, and emended description of the genus Caldimicrobium.</title>
        <authorList>
            <person name="Kojima H."/>
            <person name="Umezawa K."/>
            <person name="Fukui M."/>
        </authorList>
    </citation>
    <scope>NUCLEOTIDE SEQUENCE [LARGE SCALE GENOMIC DNA]</scope>
    <source>
        <strain evidence="1 2">TF1</strain>
    </source>
</reference>
<dbReference type="InterPro" id="IPR036388">
    <property type="entry name" value="WH-like_DNA-bd_sf"/>
</dbReference>
<dbReference type="RefSeq" id="WP_068514292.1">
    <property type="nucleotide sequence ID" value="NZ_AP014945.1"/>
</dbReference>